<proteinExistence type="predicted"/>
<dbReference type="AlphaFoldDB" id="A0A3M7PWM8"/>
<reference evidence="1 2" key="1">
    <citation type="journal article" date="2018" name="Sci. Rep.">
        <title>Genomic signatures of local adaptation to the degree of environmental predictability in rotifers.</title>
        <authorList>
            <person name="Franch-Gras L."/>
            <person name="Hahn C."/>
            <person name="Garcia-Roger E.M."/>
            <person name="Carmona M.J."/>
            <person name="Serra M."/>
            <person name="Gomez A."/>
        </authorList>
    </citation>
    <scope>NUCLEOTIDE SEQUENCE [LARGE SCALE GENOMIC DNA]</scope>
    <source>
        <strain evidence="1">HYR1</strain>
    </source>
</reference>
<evidence type="ECO:0000313" key="1">
    <source>
        <dbReference type="EMBL" id="RNA03185.1"/>
    </source>
</evidence>
<name>A0A3M7PWM8_BRAPC</name>
<dbReference type="EMBL" id="REGN01008600">
    <property type="protein sequence ID" value="RNA03185.1"/>
    <property type="molecule type" value="Genomic_DNA"/>
</dbReference>
<sequence>MFHLTVQIVETKINKYILFEHHGGPKLAIFLIKKFFLNFFANFACNEIYVCMKIYDVPLSFNEFMRNSPLFYPKLQSNASL</sequence>
<keyword evidence="2" id="KW-1185">Reference proteome</keyword>
<gene>
    <name evidence="1" type="ORF">BpHYR1_024111</name>
</gene>
<accession>A0A3M7PWM8</accession>
<comment type="caution">
    <text evidence="1">The sequence shown here is derived from an EMBL/GenBank/DDBJ whole genome shotgun (WGS) entry which is preliminary data.</text>
</comment>
<organism evidence="1 2">
    <name type="scientific">Brachionus plicatilis</name>
    <name type="common">Marine rotifer</name>
    <name type="synonym">Brachionus muelleri</name>
    <dbReference type="NCBI Taxonomy" id="10195"/>
    <lineage>
        <taxon>Eukaryota</taxon>
        <taxon>Metazoa</taxon>
        <taxon>Spiralia</taxon>
        <taxon>Gnathifera</taxon>
        <taxon>Rotifera</taxon>
        <taxon>Eurotatoria</taxon>
        <taxon>Monogononta</taxon>
        <taxon>Pseudotrocha</taxon>
        <taxon>Ploima</taxon>
        <taxon>Brachionidae</taxon>
        <taxon>Brachionus</taxon>
    </lineage>
</organism>
<dbReference type="Proteomes" id="UP000276133">
    <property type="component" value="Unassembled WGS sequence"/>
</dbReference>
<evidence type="ECO:0000313" key="2">
    <source>
        <dbReference type="Proteomes" id="UP000276133"/>
    </source>
</evidence>
<protein>
    <submittedName>
        <fullName evidence="1">Uncharacterized protein</fullName>
    </submittedName>
</protein>